<evidence type="ECO:0000313" key="3">
    <source>
        <dbReference type="EMBL" id="KGH19420.1"/>
    </source>
</evidence>
<reference evidence="4" key="2">
    <citation type="submission" date="2022-09" db="EMBL/GenBank/DDBJ databases">
        <title>Intensive care unit water sources are persistently colonized with multi-drug resistant bacteria and are the site of extensive horizontal gene transfer of antibiotic resistance genes.</title>
        <authorList>
            <person name="Diorio-Toth L."/>
        </authorList>
    </citation>
    <scope>NUCLEOTIDE SEQUENCE</scope>
    <source>
        <strain evidence="4">GD03832</strain>
    </source>
</reference>
<dbReference type="EMBL" id="AWTN01000013">
    <property type="protein sequence ID" value="KGG98929.1"/>
    <property type="molecule type" value="Genomic_DNA"/>
</dbReference>
<evidence type="ECO:0000313" key="5">
    <source>
        <dbReference type="Proteomes" id="UP000029549"/>
    </source>
</evidence>
<dbReference type="Proteomes" id="UP000029567">
    <property type="component" value="Unassembled WGS sequence"/>
</dbReference>
<dbReference type="EMBL" id="AWTP01000035">
    <property type="protein sequence ID" value="KGH19420.1"/>
    <property type="molecule type" value="Genomic_DNA"/>
</dbReference>
<comment type="caution">
    <text evidence="4">The sequence shown here is derived from an EMBL/GenBank/DDBJ whole genome shotgun (WGS) entry which is preliminary data.</text>
</comment>
<proteinExistence type="predicted"/>
<evidence type="ECO:0000313" key="7">
    <source>
        <dbReference type="Proteomes" id="UP001161065"/>
    </source>
</evidence>
<evidence type="ECO:0000313" key="2">
    <source>
        <dbReference type="EMBL" id="KGG98929.1"/>
    </source>
</evidence>
<accession>A0A096EWX0</accession>
<reference evidence="5 6" key="1">
    <citation type="submission" date="2013-09" db="EMBL/GenBank/DDBJ databases">
        <title>High correlation between genotypes and phenotypes of environmental bacteria Comamonas testosteroni strains.</title>
        <authorList>
            <person name="Liu L."/>
            <person name="Zhu W."/>
            <person name="Xia X."/>
            <person name="Xu B."/>
            <person name="Luo M."/>
            <person name="Wang G."/>
        </authorList>
    </citation>
    <scope>NUCLEOTIDE SEQUENCE [LARGE SCALE GENOMIC DNA]</scope>
    <source>
        <strain evidence="3 5">DF2</strain>
        <strain evidence="2 6">JL14</strain>
    </source>
</reference>
<dbReference type="Proteomes" id="UP001161065">
    <property type="component" value="Unassembled WGS sequence"/>
</dbReference>
<dbReference type="RefSeq" id="WP_003062872.1">
    <property type="nucleotide sequence ID" value="NZ_ADVQ01000024.1"/>
</dbReference>
<protein>
    <submittedName>
        <fullName evidence="4">DNA breaking-rejoining protein</fullName>
    </submittedName>
</protein>
<evidence type="ECO:0000313" key="6">
    <source>
        <dbReference type="Proteomes" id="UP000029567"/>
    </source>
</evidence>
<sequence>MTRFQPMLATAALLSLMTLHLSSSSMAQAAFTTPGGYTNSYSGQITGNGIVQYGLETRPFQRMTVTLNTNNPSSQMNVFKDGSAQPLCQGSANNNICTFRIERGASYRVLIFLTREAAQRGESARFTLTTEEST</sequence>
<gene>
    <name evidence="4" type="ORF">N5D63_24440</name>
    <name evidence="2" type="ORF">P245_03510</name>
    <name evidence="3" type="ORF">P608_04290</name>
</gene>
<evidence type="ECO:0000313" key="4">
    <source>
        <dbReference type="EMBL" id="MDH1337290.1"/>
    </source>
</evidence>
<dbReference type="Gene3D" id="2.60.120.380">
    <property type="match status" value="1"/>
</dbReference>
<accession>D8D2E2</accession>
<dbReference type="PATRIC" id="fig|285.48.peg.54"/>
<keyword evidence="1" id="KW-0732">Signal</keyword>
<feature type="chain" id="PRO_5010904987" evidence="1">
    <location>
        <begin position="30"/>
        <end position="134"/>
    </location>
</feature>
<evidence type="ECO:0000256" key="1">
    <source>
        <dbReference type="SAM" id="SignalP"/>
    </source>
</evidence>
<dbReference type="OrthoDB" id="8796651at2"/>
<dbReference type="AlphaFoldDB" id="A0A096EWX0"/>
<keyword evidence="5" id="KW-1185">Reference proteome</keyword>
<dbReference type="GeneID" id="69560578"/>
<feature type="signal peptide" evidence="1">
    <location>
        <begin position="1"/>
        <end position="29"/>
    </location>
</feature>
<accession>A0A0K6I022</accession>
<name>A0A096EWX0_9BURK</name>
<organism evidence="4 7">
    <name type="scientific">Comamonas thiooxydans</name>
    <dbReference type="NCBI Taxonomy" id="363952"/>
    <lineage>
        <taxon>Bacteria</taxon>
        <taxon>Pseudomonadati</taxon>
        <taxon>Pseudomonadota</taxon>
        <taxon>Betaproteobacteria</taxon>
        <taxon>Burkholderiales</taxon>
        <taxon>Comamonadaceae</taxon>
        <taxon>Comamonas</taxon>
    </lineage>
</organism>
<dbReference type="EMBL" id="JAOCEK010000035">
    <property type="protein sequence ID" value="MDH1337290.1"/>
    <property type="molecule type" value="Genomic_DNA"/>
</dbReference>
<dbReference type="Proteomes" id="UP000029549">
    <property type="component" value="Unassembled WGS sequence"/>
</dbReference>